<comment type="similarity">
    <text evidence="1">Belongs to the type-I restriction system S methylase family.</text>
</comment>
<evidence type="ECO:0000256" key="1">
    <source>
        <dbReference type="ARBA" id="ARBA00010923"/>
    </source>
</evidence>
<evidence type="ECO:0000256" key="2">
    <source>
        <dbReference type="ARBA" id="ARBA00022747"/>
    </source>
</evidence>
<dbReference type="CDD" id="cd17243">
    <property type="entry name" value="RMtype1_S_AchA6I-TRD2-CR2_like"/>
    <property type="match status" value="1"/>
</dbReference>
<dbReference type="OrthoDB" id="9798929at2"/>
<accession>A0A432XAU7</accession>
<dbReference type="Gene3D" id="3.90.220.20">
    <property type="entry name" value="DNA methylase specificity domains"/>
    <property type="match status" value="2"/>
</dbReference>
<dbReference type="CDD" id="cd17267">
    <property type="entry name" value="RMtype1_S_EcoAO83I-TRD1-CR1_like"/>
    <property type="match status" value="1"/>
</dbReference>
<dbReference type="RefSeq" id="WP_092842167.1">
    <property type="nucleotide sequence ID" value="NZ_FPCF01000012.1"/>
</dbReference>
<dbReference type="PANTHER" id="PTHR30408:SF13">
    <property type="entry name" value="TYPE I RESTRICTION ENZYME HINDI SPECIFICITY SUBUNIT"/>
    <property type="match status" value="1"/>
</dbReference>
<dbReference type="EMBL" id="PIPU01000011">
    <property type="protein sequence ID" value="RUO45874.1"/>
    <property type="molecule type" value="Genomic_DNA"/>
</dbReference>
<keyword evidence="6" id="KW-1185">Reference proteome</keyword>
<proteinExistence type="inferred from homology"/>
<dbReference type="STRING" id="519452.SAMN04488139_0090"/>
<dbReference type="InterPro" id="IPR052021">
    <property type="entry name" value="Type-I_RS_S_subunit"/>
</dbReference>
<dbReference type="PANTHER" id="PTHR30408">
    <property type="entry name" value="TYPE-1 RESTRICTION ENZYME ECOKI SPECIFICITY PROTEIN"/>
    <property type="match status" value="1"/>
</dbReference>
<keyword evidence="5" id="KW-0378">Hydrolase</keyword>
<name>A0A432XAU7_9GAMM</name>
<keyword evidence="2" id="KW-0680">Restriction system</keyword>
<gene>
    <name evidence="5" type="ORF">CWE24_12420</name>
</gene>
<keyword evidence="5" id="KW-0540">Nuclease</keyword>
<dbReference type="Pfam" id="PF01420">
    <property type="entry name" value="Methylase_S"/>
    <property type="match status" value="2"/>
</dbReference>
<dbReference type="Proteomes" id="UP000286985">
    <property type="component" value="Unassembled WGS sequence"/>
</dbReference>
<dbReference type="SUPFAM" id="SSF116734">
    <property type="entry name" value="DNA methylase specificity domain"/>
    <property type="match status" value="2"/>
</dbReference>
<evidence type="ECO:0000313" key="6">
    <source>
        <dbReference type="Proteomes" id="UP000286985"/>
    </source>
</evidence>
<organism evidence="5 6">
    <name type="scientific">Pseudidiomarina donghaiensis</name>
    <dbReference type="NCBI Taxonomy" id="519452"/>
    <lineage>
        <taxon>Bacteria</taxon>
        <taxon>Pseudomonadati</taxon>
        <taxon>Pseudomonadota</taxon>
        <taxon>Gammaproteobacteria</taxon>
        <taxon>Alteromonadales</taxon>
        <taxon>Idiomarinaceae</taxon>
        <taxon>Pseudidiomarina</taxon>
    </lineage>
</organism>
<comment type="caution">
    <text evidence="5">The sequence shown here is derived from an EMBL/GenBank/DDBJ whole genome shotgun (WGS) entry which is preliminary data.</text>
</comment>
<dbReference type="GO" id="GO:0004519">
    <property type="term" value="F:endonuclease activity"/>
    <property type="evidence" value="ECO:0007669"/>
    <property type="project" value="UniProtKB-KW"/>
</dbReference>
<evidence type="ECO:0000256" key="3">
    <source>
        <dbReference type="ARBA" id="ARBA00023125"/>
    </source>
</evidence>
<feature type="domain" description="Type I restriction modification DNA specificity" evidence="4">
    <location>
        <begin position="237"/>
        <end position="386"/>
    </location>
</feature>
<evidence type="ECO:0000259" key="4">
    <source>
        <dbReference type="Pfam" id="PF01420"/>
    </source>
</evidence>
<keyword evidence="5" id="KW-0255">Endonuclease</keyword>
<dbReference type="AlphaFoldDB" id="A0A432XAU7"/>
<protein>
    <submittedName>
        <fullName evidence="5">Type I restriction endonuclease subunit M</fullName>
    </submittedName>
</protein>
<dbReference type="InterPro" id="IPR044946">
    <property type="entry name" value="Restrct_endonuc_typeI_TRD_sf"/>
</dbReference>
<evidence type="ECO:0000313" key="5">
    <source>
        <dbReference type="EMBL" id="RUO45874.1"/>
    </source>
</evidence>
<reference evidence="6" key="1">
    <citation type="journal article" date="2018" name="Front. Microbiol.">
        <title>Genome-Based Analysis Reveals the Taxonomy and Diversity of the Family Idiomarinaceae.</title>
        <authorList>
            <person name="Liu Y."/>
            <person name="Lai Q."/>
            <person name="Shao Z."/>
        </authorList>
    </citation>
    <scope>NUCLEOTIDE SEQUENCE [LARGE SCALE GENOMIC DNA]</scope>
    <source>
        <strain evidence="6">908033</strain>
    </source>
</reference>
<dbReference type="GO" id="GO:0009307">
    <property type="term" value="P:DNA restriction-modification system"/>
    <property type="evidence" value="ECO:0007669"/>
    <property type="project" value="UniProtKB-KW"/>
</dbReference>
<keyword evidence="3" id="KW-0238">DNA-binding</keyword>
<dbReference type="InterPro" id="IPR000055">
    <property type="entry name" value="Restrct_endonuc_typeI_TRD"/>
</dbReference>
<feature type="domain" description="Type I restriction modification DNA specificity" evidence="4">
    <location>
        <begin position="9"/>
        <end position="155"/>
    </location>
</feature>
<dbReference type="GO" id="GO:0003677">
    <property type="term" value="F:DNA binding"/>
    <property type="evidence" value="ECO:0007669"/>
    <property type="project" value="UniProtKB-KW"/>
</dbReference>
<sequence>MSSKPIPLNEFIILQRGHDLPQKDRADGDIPVVASTGIAGYHNEAKAKAPGVVIGRSGSIGGGQYITQDFWPLNTTLWVKDFNGHNERFIYYLLRSIDFSSFNVGSGVPTLNRNHLSSILIDDKGRQFEDEVAKILGDIDDKIELNTQTNQTLEQMAQAIFKSWFVDFDPVKAKMETLAAGGSNEDAELAAMSAISAKTIDELHSMKASNPEAFANLAETAALFPAAVQDSELGEIPEGWEVKTLSSMIRLTGGGTPKRSEEKYWNGDIPWFSVRDVPSDGNVFVVDTEEKITELGLKKSSTKILPKGTTIITARGTVGKLALVGTDMCMNQSCYGIRGKEVGDFYNYFNLKEAVATLQRNTHGAVFDTITTKTFDTYSLAFGGLEIANSFDGLIAPLLQKVEGNGRQNRELAALRDTFLPKLLSGEVELNEI</sequence>